<dbReference type="OrthoDB" id="3065650at2759"/>
<proteinExistence type="predicted"/>
<keyword evidence="2" id="KW-1185">Reference proteome</keyword>
<dbReference type="STRING" id="436010.A0A166T8K9"/>
<accession>A0A166T8K9</accession>
<dbReference type="AlphaFoldDB" id="A0A166T8K9"/>
<sequence length="369" mass="40634">MELATFPSSTGIEHAAERAADEAGSLMQLLGLNPLQLHQLMKGAVPLPTLLPLAEFYRDKEFELGLDEGDSDSDSEDEFDEDPNMLNQVLEAAEICSFNMSSFEDPSEEEAEELYTKDFRNIAMQRSVAMLPPATLGVCTHLEPTPIAQSEYTLHQQVVHRLHKVLREYQDTPQFPSKVKSCRIQWESSGSQPKNENSVNAVAAASAATKKVVEAGVSVIHPLKVGSYGVVFTQWGLMLGHGHQWHSNSTKGGGTHRKHGSVVEVSNISAASYIAIQLFEWHTITAQFGAISEATALLGTQHFALLPAHAFLYTFSALDLPLVIGDGKLHLSDHSLSLYQQLKAGLPHFKQAMKLFTKRRTVEDDLDTE</sequence>
<gene>
    <name evidence="1" type="ORF">FIBSPDRAFT_884256</name>
</gene>
<evidence type="ECO:0000313" key="1">
    <source>
        <dbReference type="EMBL" id="KZP30345.1"/>
    </source>
</evidence>
<organism evidence="1 2">
    <name type="scientific">Athelia psychrophila</name>
    <dbReference type="NCBI Taxonomy" id="1759441"/>
    <lineage>
        <taxon>Eukaryota</taxon>
        <taxon>Fungi</taxon>
        <taxon>Dikarya</taxon>
        <taxon>Basidiomycota</taxon>
        <taxon>Agaricomycotina</taxon>
        <taxon>Agaricomycetes</taxon>
        <taxon>Agaricomycetidae</taxon>
        <taxon>Atheliales</taxon>
        <taxon>Atheliaceae</taxon>
        <taxon>Athelia</taxon>
    </lineage>
</organism>
<evidence type="ECO:0000313" key="2">
    <source>
        <dbReference type="Proteomes" id="UP000076532"/>
    </source>
</evidence>
<dbReference type="Proteomes" id="UP000076532">
    <property type="component" value="Unassembled WGS sequence"/>
</dbReference>
<protein>
    <submittedName>
        <fullName evidence="1">Uncharacterized protein</fullName>
    </submittedName>
</protein>
<name>A0A166T8K9_9AGAM</name>
<reference evidence="1 2" key="1">
    <citation type="journal article" date="2016" name="Mol. Biol. Evol.">
        <title>Comparative Genomics of Early-Diverging Mushroom-Forming Fungi Provides Insights into the Origins of Lignocellulose Decay Capabilities.</title>
        <authorList>
            <person name="Nagy L.G."/>
            <person name="Riley R."/>
            <person name="Tritt A."/>
            <person name="Adam C."/>
            <person name="Daum C."/>
            <person name="Floudas D."/>
            <person name="Sun H."/>
            <person name="Yadav J.S."/>
            <person name="Pangilinan J."/>
            <person name="Larsson K.H."/>
            <person name="Matsuura K."/>
            <person name="Barry K."/>
            <person name="Labutti K."/>
            <person name="Kuo R."/>
            <person name="Ohm R.A."/>
            <person name="Bhattacharya S.S."/>
            <person name="Shirouzu T."/>
            <person name="Yoshinaga Y."/>
            <person name="Martin F.M."/>
            <person name="Grigoriev I.V."/>
            <person name="Hibbett D.S."/>
        </authorList>
    </citation>
    <scope>NUCLEOTIDE SEQUENCE [LARGE SCALE GENOMIC DNA]</scope>
    <source>
        <strain evidence="1 2">CBS 109695</strain>
    </source>
</reference>
<dbReference type="EMBL" id="KV417494">
    <property type="protein sequence ID" value="KZP30345.1"/>
    <property type="molecule type" value="Genomic_DNA"/>
</dbReference>